<reference evidence="1 2" key="1">
    <citation type="journal article" date="2019" name="Int. J. Syst. Evol. Microbiol.">
        <title>The Global Catalogue of Microorganisms (GCM) 10K type strain sequencing project: providing services to taxonomists for standard genome sequencing and annotation.</title>
        <authorList>
            <consortium name="The Broad Institute Genomics Platform"/>
            <consortium name="The Broad Institute Genome Sequencing Center for Infectious Disease"/>
            <person name="Wu L."/>
            <person name="Ma J."/>
        </authorList>
    </citation>
    <scope>NUCLEOTIDE SEQUENCE [LARGE SCALE GENOMIC DNA]</scope>
    <source>
        <strain evidence="1 2">JCM 15974</strain>
    </source>
</reference>
<keyword evidence="2" id="KW-1185">Reference proteome</keyword>
<protein>
    <submittedName>
        <fullName evidence="1">Uncharacterized protein</fullName>
    </submittedName>
</protein>
<dbReference type="Proteomes" id="UP001501758">
    <property type="component" value="Unassembled WGS sequence"/>
</dbReference>
<dbReference type="RefSeq" id="WP_343913058.1">
    <property type="nucleotide sequence ID" value="NZ_BAAAGE010000003.1"/>
</dbReference>
<comment type="caution">
    <text evidence="1">The sequence shown here is derived from an EMBL/GenBank/DDBJ whole genome shotgun (WGS) entry which is preliminary data.</text>
</comment>
<accession>A0ABN1IZM6</accession>
<evidence type="ECO:0000313" key="2">
    <source>
        <dbReference type="Proteomes" id="UP001501758"/>
    </source>
</evidence>
<name>A0ABN1IZM6_9FLAO</name>
<dbReference type="EMBL" id="BAAAGE010000003">
    <property type="protein sequence ID" value="GAA0724708.1"/>
    <property type="molecule type" value="Genomic_DNA"/>
</dbReference>
<proteinExistence type="predicted"/>
<evidence type="ECO:0000313" key="1">
    <source>
        <dbReference type="EMBL" id="GAA0724708.1"/>
    </source>
</evidence>
<gene>
    <name evidence="1" type="ORF">GCM10009430_29380</name>
</gene>
<sequence>MKFYSLDKSIGENYKPEVIRKVEYFWHFWDFLFTTNRKLILVEEPKFISQISLLNKIEKHLKYNNGINAKKLLKYSEHDYFKKENLILRGNSELTTKVKSFKTSIQQFKDDRPPLLIKIEELKKIGFNSNSLSELLIEKLWKLLYSNKTLQDTKSDLKFLSNSIIDLLQIKGYSIYFIKTLLKNTILNPYGKNRFIYEKNRNEFSNTQDYDNYVESEFQKLNLEKRINYLLFFLKQDKRRGYHFFKIEGIEFKNDPIEIFDVKFYNPQKDKFLTTPHSNNNSEEYRSFFERRELFHSEKDIFNKNDCEDSTCNAMVPVEYLMEDLYFDLSNKVPASYKKAIDKVLFSINILKNSISYSSSGYWSKDVPSIRPSFVSILTNSDYCYHATCETNEKNKIVFELDSTRKKMFDDKLLFLNSINNKSNFLLQLLKSHSALADYRINFYFFDFKSIWIDCIEPFFNNYDELIEVAKKALEYRVNIFVSYQALLSNSFENNPFYSNYSLTPQDIEKIGLNEIEIGKQITGDKLSKASHLLPNISIIEEFKDEMKRFKESKNSQKLKLNNWIVKSIKSAYEERNIEVHYNLKDYYLDYGLKRDLLEILDIVIGALTDSVYNNKVTNIEDAINYISNKINQ</sequence>
<organism evidence="1 2">
    <name type="scientific">Aquimarina litoralis</name>
    <dbReference type="NCBI Taxonomy" id="584605"/>
    <lineage>
        <taxon>Bacteria</taxon>
        <taxon>Pseudomonadati</taxon>
        <taxon>Bacteroidota</taxon>
        <taxon>Flavobacteriia</taxon>
        <taxon>Flavobacteriales</taxon>
        <taxon>Flavobacteriaceae</taxon>
        <taxon>Aquimarina</taxon>
    </lineage>
</organism>